<name>A0A2A5JMP2_PSEO7</name>
<dbReference type="Proteomes" id="UP000228621">
    <property type="component" value="Unassembled WGS sequence"/>
</dbReference>
<evidence type="ECO:0000256" key="1">
    <source>
        <dbReference type="SAM" id="SignalP"/>
    </source>
</evidence>
<dbReference type="AlphaFoldDB" id="A0A2A5JMP2"/>
<gene>
    <name evidence="2" type="ORF">CEX98_15790</name>
</gene>
<accession>A0A2A5JMP2</accession>
<dbReference type="OrthoDB" id="6400096at2"/>
<keyword evidence="3" id="KW-1185">Reference proteome</keyword>
<comment type="caution">
    <text evidence="2">The sequence shown here is derived from an EMBL/GenBank/DDBJ whole genome shotgun (WGS) entry which is preliminary data.</text>
</comment>
<sequence>MRNILIIFYFFSFASFADMVPPDVELTPKNAFCLGFTLERPTDEFVGLNYPKVIEGKWTPVSTVVEYRLNENPIFITKTNFEKVNELDATVILGFHETIHSGGDAAVLITYQCTSKCGTNYLKSYSVPSIVKYIEANVKQCL</sequence>
<reference evidence="3" key="1">
    <citation type="journal article" date="2019" name="Genome Announc.">
        <title>Draft Genome Sequence of Pseudoalteromonas piscicida Strain 36Y ROTHPW, an Hypersaline Seawater Isolate from the South Coast of Sonora, Mexico.</title>
        <authorList>
            <person name="Sanchez-Diaz R."/>
            <person name="Molina-Garza Z.J."/>
            <person name="Cruz-Suarez L.E."/>
            <person name="Selvin J."/>
            <person name="Kiran G.S."/>
            <person name="Ibarra-Gamez J.C."/>
            <person name="Gomez-Gil B."/>
            <person name="Galaviz-Silva L."/>
        </authorList>
    </citation>
    <scope>NUCLEOTIDE SEQUENCE [LARGE SCALE GENOMIC DNA]</scope>
    <source>
        <strain evidence="3">36Y_RITHPW</strain>
    </source>
</reference>
<feature type="chain" id="PRO_5013037530" evidence="1">
    <location>
        <begin position="18"/>
        <end position="142"/>
    </location>
</feature>
<protein>
    <submittedName>
        <fullName evidence="2">Uncharacterized protein</fullName>
    </submittedName>
</protein>
<evidence type="ECO:0000313" key="2">
    <source>
        <dbReference type="EMBL" id="PCK30734.1"/>
    </source>
</evidence>
<proteinExistence type="predicted"/>
<dbReference type="RefSeq" id="WP_099643004.1">
    <property type="nucleotide sequence ID" value="NZ_NKHF01000074.1"/>
</dbReference>
<feature type="signal peptide" evidence="1">
    <location>
        <begin position="1"/>
        <end position="17"/>
    </location>
</feature>
<organism evidence="2 3">
    <name type="scientific">Pseudoalteromonas piscicida</name>
    <dbReference type="NCBI Taxonomy" id="43662"/>
    <lineage>
        <taxon>Bacteria</taxon>
        <taxon>Pseudomonadati</taxon>
        <taxon>Pseudomonadota</taxon>
        <taxon>Gammaproteobacteria</taxon>
        <taxon>Alteromonadales</taxon>
        <taxon>Pseudoalteromonadaceae</taxon>
        <taxon>Pseudoalteromonas</taxon>
    </lineage>
</organism>
<evidence type="ECO:0000313" key="3">
    <source>
        <dbReference type="Proteomes" id="UP000228621"/>
    </source>
</evidence>
<keyword evidence="1" id="KW-0732">Signal</keyword>
<dbReference type="EMBL" id="NKHF01000074">
    <property type="protein sequence ID" value="PCK30734.1"/>
    <property type="molecule type" value="Genomic_DNA"/>
</dbReference>